<dbReference type="CDD" id="cd06223">
    <property type="entry name" value="PRTases_typeI"/>
    <property type="match status" value="1"/>
</dbReference>
<evidence type="ECO:0000256" key="4">
    <source>
        <dbReference type="ARBA" id="ARBA00022726"/>
    </source>
</evidence>
<dbReference type="Proteomes" id="UP000028542">
    <property type="component" value="Unassembled WGS sequence"/>
</dbReference>
<comment type="pathway">
    <text evidence="5">Purine metabolism; XMP biosynthesis via salvage pathway; XMP from xanthine: step 1/1.</text>
</comment>
<comment type="subunit">
    <text evidence="5">Homodimer.</text>
</comment>
<feature type="binding site" evidence="5">
    <location>
        <position position="20"/>
    </location>
    <ligand>
        <name>xanthine</name>
        <dbReference type="ChEBI" id="CHEBI:17712"/>
    </ligand>
</feature>
<sequence>METLKNRILKDGHALNESVLKVDSFLNHGVDAKLMQEIGTTFKEHFENHGITKIFTIESSGIAPTVMTALQMELPMVTLKKQTSKILSGDVYQTTVHSFTKAVDYELTLSKKFISPEDNILIIDDFLAYGEAAQGAIRLVEEAGAKVAGIGIVIEKSFQPGRKNLEDKGYEVYSLARVSKLGKDIIEFVEE</sequence>
<dbReference type="InterPro" id="IPR050118">
    <property type="entry name" value="Pur/Pyrimidine_PRTase"/>
</dbReference>
<dbReference type="HAMAP" id="MF_01184">
    <property type="entry name" value="XPRTase"/>
    <property type="match status" value="1"/>
</dbReference>
<dbReference type="UniPathway" id="UPA00602">
    <property type="reaction ID" value="UER00658"/>
</dbReference>
<dbReference type="RefSeq" id="WP_035132017.1">
    <property type="nucleotide sequence ID" value="NZ_JBQHQR010000003.1"/>
</dbReference>
<feature type="binding site" evidence="5">
    <location>
        <position position="156"/>
    </location>
    <ligand>
        <name>xanthine</name>
        <dbReference type="ChEBI" id="CHEBI:17712"/>
    </ligand>
</feature>
<dbReference type="NCBIfam" id="TIGR01744">
    <property type="entry name" value="XPRTase"/>
    <property type="match status" value="1"/>
</dbReference>
<protein>
    <recommendedName>
        <fullName evidence="5 6">Xanthine phosphoribosyltransferase</fullName>
        <shortName evidence="5">XPRTase</shortName>
        <ecNumber evidence="5 6">2.4.2.22</ecNumber>
    </recommendedName>
</protein>
<dbReference type="GO" id="GO:0005737">
    <property type="term" value="C:cytoplasm"/>
    <property type="evidence" value="ECO:0007669"/>
    <property type="project" value="UniProtKB-SubCell"/>
</dbReference>
<dbReference type="Pfam" id="PF00156">
    <property type="entry name" value="Pribosyltran"/>
    <property type="match status" value="1"/>
</dbReference>
<evidence type="ECO:0000313" key="8">
    <source>
        <dbReference type="EMBL" id="KEZ86784.1"/>
    </source>
</evidence>
<comment type="function">
    <text evidence="5">Converts the preformed base xanthine, a product of nucleic acid breakdown, to xanthosine 5'-monophosphate (XMP), so it can be reused for RNA or DNA synthesis.</text>
</comment>
<dbReference type="eggNOG" id="COG0503">
    <property type="taxonomic scope" value="Bacteria"/>
</dbReference>
<keyword evidence="3 5" id="KW-0808">Transferase</keyword>
<dbReference type="STRING" id="318464.IO99_07840"/>
<feature type="binding site" evidence="5">
    <location>
        <begin position="128"/>
        <end position="132"/>
    </location>
    <ligand>
        <name>5-phospho-alpha-D-ribose 1-diphosphate</name>
        <dbReference type="ChEBI" id="CHEBI:58017"/>
    </ligand>
</feature>
<evidence type="ECO:0000313" key="10">
    <source>
        <dbReference type="Proteomes" id="UP000028542"/>
    </source>
</evidence>
<dbReference type="EMBL" id="JPMD01000017">
    <property type="protein sequence ID" value="KEZ86784.1"/>
    <property type="molecule type" value="Genomic_DNA"/>
</dbReference>
<evidence type="ECO:0000256" key="2">
    <source>
        <dbReference type="ARBA" id="ARBA00022676"/>
    </source>
</evidence>
<evidence type="ECO:0000256" key="3">
    <source>
        <dbReference type="ARBA" id="ARBA00022679"/>
    </source>
</evidence>
<dbReference type="GO" id="GO:0046110">
    <property type="term" value="P:xanthine metabolic process"/>
    <property type="evidence" value="ECO:0007669"/>
    <property type="project" value="UniProtKB-UniRule"/>
</dbReference>
<dbReference type="AlphaFoldDB" id="A0A084JCV0"/>
<feature type="domain" description="Phosphoribosyltransferase" evidence="7">
    <location>
        <begin position="34"/>
        <end position="163"/>
    </location>
</feature>
<dbReference type="GO" id="GO:0032265">
    <property type="term" value="P:XMP salvage"/>
    <property type="evidence" value="ECO:0007669"/>
    <property type="project" value="UniProtKB-UniRule"/>
</dbReference>
<comment type="subcellular location">
    <subcellularLocation>
        <location evidence="5">Cytoplasm</location>
    </subcellularLocation>
</comment>
<dbReference type="PANTHER" id="PTHR43864:SF1">
    <property type="entry name" value="XANTHINE PHOSPHORIBOSYLTRANSFERASE"/>
    <property type="match status" value="1"/>
</dbReference>
<evidence type="ECO:0000256" key="1">
    <source>
        <dbReference type="ARBA" id="ARBA00022490"/>
    </source>
</evidence>
<name>A0A084JCV0_9CLOT</name>
<organism evidence="8 10">
    <name type="scientific">Clostridium sulfidigenes</name>
    <dbReference type="NCBI Taxonomy" id="318464"/>
    <lineage>
        <taxon>Bacteria</taxon>
        <taxon>Bacillati</taxon>
        <taxon>Bacillota</taxon>
        <taxon>Clostridia</taxon>
        <taxon>Eubacteriales</taxon>
        <taxon>Clostridiaceae</taxon>
        <taxon>Clostridium</taxon>
    </lineage>
</organism>
<dbReference type="EC" id="2.4.2.22" evidence="5 6"/>
<dbReference type="Proteomes" id="UP000768462">
    <property type="component" value="Unassembled WGS sequence"/>
</dbReference>
<reference evidence="8 10" key="1">
    <citation type="submission" date="2014-07" db="EMBL/GenBank/DDBJ databases">
        <title>Draft genome of Clostridium sulfidigenes 113A isolated from sediments associated with methane hydrate from Krishna Godavari basin.</title>
        <authorList>
            <person name="Honkalas V.S."/>
            <person name="Dabir A.P."/>
            <person name="Arora P."/>
            <person name="Dhakephalkar P.K."/>
        </authorList>
    </citation>
    <scope>NUCLEOTIDE SEQUENCE [LARGE SCALE GENOMIC DNA]</scope>
    <source>
        <strain evidence="8 10">113A</strain>
    </source>
</reference>
<dbReference type="EMBL" id="SVCM01000162">
    <property type="protein sequence ID" value="MBE6061325.1"/>
    <property type="molecule type" value="Genomic_DNA"/>
</dbReference>
<keyword evidence="10" id="KW-1185">Reference proteome</keyword>
<dbReference type="GO" id="GO:0000310">
    <property type="term" value="F:xanthine phosphoribosyltransferase activity"/>
    <property type="evidence" value="ECO:0007669"/>
    <property type="project" value="UniProtKB-UniRule"/>
</dbReference>
<evidence type="ECO:0000259" key="7">
    <source>
        <dbReference type="Pfam" id="PF00156"/>
    </source>
</evidence>
<gene>
    <name evidence="5" type="primary">xpt</name>
    <name evidence="9" type="ORF">E7215_14310</name>
    <name evidence="8" type="ORF">IO99_07840</name>
</gene>
<dbReference type="PANTHER" id="PTHR43864">
    <property type="entry name" value="HYPOXANTHINE/GUANINE PHOSPHORIBOSYLTRANSFERASE"/>
    <property type="match status" value="1"/>
</dbReference>
<dbReference type="InterPro" id="IPR029057">
    <property type="entry name" value="PRTase-like"/>
</dbReference>
<reference evidence="9" key="2">
    <citation type="submission" date="2019-04" db="EMBL/GenBank/DDBJ databases">
        <title>Evolution of Biomass-Degrading Anaerobic Consortia Revealed by Metagenomics.</title>
        <authorList>
            <person name="Peng X."/>
        </authorList>
    </citation>
    <scope>NUCLEOTIDE SEQUENCE</scope>
    <source>
        <strain evidence="9">SIG254</strain>
    </source>
</reference>
<evidence type="ECO:0000313" key="9">
    <source>
        <dbReference type="EMBL" id="MBE6061325.1"/>
    </source>
</evidence>
<evidence type="ECO:0000256" key="5">
    <source>
        <dbReference type="HAMAP-Rule" id="MF_01184"/>
    </source>
</evidence>
<keyword evidence="1 5" id="KW-0963">Cytoplasm</keyword>
<feature type="binding site" evidence="5">
    <location>
        <position position="27"/>
    </location>
    <ligand>
        <name>xanthine</name>
        <dbReference type="ChEBI" id="CHEBI:17712"/>
    </ligand>
</feature>
<evidence type="ECO:0000256" key="6">
    <source>
        <dbReference type="NCBIfam" id="TIGR01744"/>
    </source>
</evidence>
<proteinExistence type="inferred from homology"/>
<keyword evidence="4 5" id="KW-0660">Purine salvage</keyword>
<dbReference type="InterPro" id="IPR000836">
    <property type="entry name" value="PRTase_dom"/>
</dbReference>
<dbReference type="InterPro" id="IPR010079">
    <property type="entry name" value="Xanthine_PRibTrfase"/>
</dbReference>
<accession>A0A084JCV0</accession>
<dbReference type="NCBIfam" id="NF006671">
    <property type="entry name" value="PRK09219.1"/>
    <property type="match status" value="1"/>
</dbReference>
<dbReference type="SUPFAM" id="SSF53271">
    <property type="entry name" value="PRTase-like"/>
    <property type="match status" value="1"/>
</dbReference>
<dbReference type="Gene3D" id="3.40.50.2020">
    <property type="match status" value="1"/>
</dbReference>
<comment type="similarity">
    <text evidence="5">Belongs to the purine/pyrimidine phosphoribosyltransferase family. Xpt subfamily.</text>
</comment>
<comment type="caution">
    <text evidence="8">The sequence shown here is derived from an EMBL/GenBank/DDBJ whole genome shotgun (WGS) entry which is preliminary data.</text>
</comment>
<comment type="catalytic activity">
    <reaction evidence="5">
        <text>XMP + diphosphate = xanthine + 5-phospho-alpha-D-ribose 1-diphosphate</text>
        <dbReference type="Rhea" id="RHEA:10800"/>
        <dbReference type="ChEBI" id="CHEBI:17712"/>
        <dbReference type="ChEBI" id="CHEBI:33019"/>
        <dbReference type="ChEBI" id="CHEBI:57464"/>
        <dbReference type="ChEBI" id="CHEBI:58017"/>
        <dbReference type="EC" id="2.4.2.22"/>
    </reaction>
</comment>
<dbReference type="GO" id="GO:0006166">
    <property type="term" value="P:purine ribonucleoside salvage"/>
    <property type="evidence" value="ECO:0007669"/>
    <property type="project" value="UniProtKB-KW"/>
</dbReference>
<keyword evidence="2 5" id="KW-0328">Glycosyltransferase</keyword>